<accession>A0ABR5J1T0</accession>
<dbReference type="InterPro" id="IPR003776">
    <property type="entry name" value="YcaO-like_dom"/>
</dbReference>
<evidence type="ECO:0000313" key="3">
    <source>
        <dbReference type="EMBL" id="KOG87339.1"/>
    </source>
</evidence>
<keyword evidence="4" id="KW-1185">Reference proteome</keyword>
<protein>
    <submittedName>
        <fullName evidence="3">Bacteriocin biosynthesis protein SagD</fullName>
    </submittedName>
</protein>
<proteinExistence type="predicted"/>
<dbReference type="PROSITE" id="PS51664">
    <property type="entry name" value="YCAO"/>
    <property type="match status" value="1"/>
</dbReference>
<dbReference type="NCBIfam" id="TIGR03604">
    <property type="entry name" value="TOMM_cyclo_SagD"/>
    <property type="match status" value="1"/>
</dbReference>
<name>A0ABR5J1T0_9ACTN</name>
<dbReference type="Gene3D" id="3.30.1330.230">
    <property type="match status" value="1"/>
</dbReference>
<feature type="domain" description="YcaO" evidence="2">
    <location>
        <begin position="141"/>
        <end position="536"/>
    </location>
</feature>
<evidence type="ECO:0000313" key="4">
    <source>
        <dbReference type="Proteomes" id="UP000037020"/>
    </source>
</evidence>
<dbReference type="InterPro" id="IPR022291">
    <property type="entry name" value="Bacteriocin_synth_cyclodeHase"/>
</dbReference>
<evidence type="ECO:0000259" key="2">
    <source>
        <dbReference type="PROSITE" id="PS51664"/>
    </source>
</evidence>
<dbReference type="Gene3D" id="3.30.160.660">
    <property type="match status" value="1"/>
</dbReference>
<dbReference type="InterPro" id="IPR027624">
    <property type="entry name" value="TOMM_cyclo_SagD"/>
</dbReference>
<dbReference type="Proteomes" id="UP000037020">
    <property type="component" value="Unassembled WGS sequence"/>
</dbReference>
<dbReference type="EMBL" id="LGUT01002296">
    <property type="protein sequence ID" value="KOG87339.1"/>
    <property type="molecule type" value="Genomic_DNA"/>
</dbReference>
<dbReference type="PANTHER" id="PTHR37809:SF1">
    <property type="entry name" value="RIBOSOMAL PROTEIN S12 METHYLTHIOTRANSFERASE ACCESSORY FACTOR YCAO"/>
    <property type="match status" value="1"/>
</dbReference>
<feature type="region of interest" description="Disordered" evidence="1">
    <location>
        <begin position="517"/>
        <end position="536"/>
    </location>
</feature>
<reference evidence="3 4" key="1">
    <citation type="submission" date="2015-07" db="EMBL/GenBank/DDBJ databases">
        <authorList>
            <person name="Ju K.-S."/>
            <person name="Doroghazi J.R."/>
            <person name="Metcalf W.W."/>
        </authorList>
    </citation>
    <scope>NUCLEOTIDE SEQUENCE [LARGE SCALE GENOMIC DNA]</scope>
    <source>
        <strain evidence="3 4">NRRL B-3589</strain>
    </source>
</reference>
<sequence>GRRRPPHLTPFALDALAALIASQAAGSTPGEGGYPLIHRLHLESLRVRSFPLVPDPQCPACDRRPADAPAPVVLDPSPKAAPGSFRVRNLDELDIPLTAFANPVCGTLGAGVARELDAPTTASTVGNFGLRTGNYLHETFWGGHSYRYGDSVRIGVLEGLERYAGMRSRAKATSVVASLAELREGPDRVLDPRECGVYPDAFYAAQSRVRPFGEDARIPWVWGHSLRDERPVLVPEILTYYHSAPLEQRFVQECSNGCASGGSLSEAVYYGLMELVERDAFLLTWYGRAALPELDPYSSRDAATRELVDRLAMYGYEARFFDARMTLPVPVVIATATRVDGGEGALCFGAGASLDPEAALRAGLAEIATDSLHLRRRTEWNRAELKAMAADFGNVRALHDHPLVYGLPEMARHASFLLGEAGAPRPPLRPLDEAYRDPARALRPSADLGQDVRGCVDALAAEGFDTIAVDQTLPEQRAIGLHTVSVIVPGLLPIDFGWDRQRAPHLPRMRTGLRRAGLADRDLEPADLNPAPHPFP</sequence>
<dbReference type="Gene3D" id="3.30.40.250">
    <property type="match status" value="1"/>
</dbReference>
<gene>
    <name evidence="3" type="ORF">ADK38_25985</name>
</gene>
<evidence type="ECO:0000256" key="1">
    <source>
        <dbReference type="SAM" id="MobiDB-lite"/>
    </source>
</evidence>
<feature type="non-terminal residue" evidence="3">
    <location>
        <position position="1"/>
    </location>
</feature>
<dbReference type="PANTHER" id="PTHR37809">
    <property type="entry name" value="RIBOSOMAL PROTEIN S12 METHYLTHIOTRANSFERASE ACCESSORY FACTOR YCAO"/>
    <property type="match status" value="1"/>
</dbReference>
<organism evidence="3 4">
    <name type="scientific">Streptomyces varsoviensis</name>
    <dbReference type="NCBI Taxonomy" id="67373"/>
    <lineage>
        <taxon>Bacteria</taxon>
        <taxon>Bacillati</taxon>
        <taxon>Actinomycetota</taxon>
        <taxon>Actinomycetes</taxon>
        <taxon>Kitasatosporales</taxon>
        <taxon>Streptomycetaceae</taxon>
        <taxon>Streptomyces</taxon>
    </lineage>
</organism>
<dbReference type="NCBIfam" id="TIGR03882">
    <property type="entry name" value="cyclo_dehyd_2"/>
    <property type="match status" value="1"/>
</dbReference>
<dbReference type="Pfam" id="PF02624">
    <property type="entry name" value="YcaO"/>
    <property type="match status" value="1"/>
</dbReference>
<comment type="caution">
    <text evidence="3">The sequence shown here is derived from an EMBL/GenBank/DDBJ whole genome shotgun (WGS) entry which is preliminary data.</text>
</comment>